<evidence type="ECO:0000313" key="2">
    <source>
        <dbReference type="EMBL" id="EJZ63401.1"/>
    </source>
</evidence>
<feature type="transmembrane region" description="Helical" evidence="1">
    <location>
        <begin position="49"/>
        <end position="68"/>
    </location>
</feature>
<dbReference type="EMBL" id="ADLE01000013">
    <property type="protein sequence ID" value="EJZ63401.1"/>
    <property type="molecule type" value="Genomic_DNA"/>
</dbReference>
<dbReference type="HOGENOM" id="CLU_199835_0_0_10"/>
<dbReference type="Proteomes" id="UP000006044">
    <property type="component" value="Unassembled WGS sequence"/>
</dbReference>
<evidence type="ECO:0000256" key="1">
    <source>
        <dbReference type="SAM" id="Phobius"/>
    </source>
</evidence>
<dbReference type="GeneID" id="77849033"/>
<dbReference type="OrthoDB" id="964821at2"/>
<gene>
    <name evidence="2" type="ORF">HMPREF9448_01797</name>
</gene>
<dbReference type="eggNOG" id="ENOG5033C2I">
    <property type="taxonomic scope" value="Bacteria"/>
</dbReference>
<name>K0WYP4_9BACT</name>
<dbReference type="AlphaFoldDB" id="K0WYP4"/>
<reference evidence="2 3" key="1">
    <citation type="submission" date="2012-08" db="EMBL/GenBank/DDBJ databases">
        <title>The Genome Sequence of Barnesiella intestinihominis YIT 11860.</title>
        <authorList>
            <consortium name="The Broad Institute Genome Sequencing Platform"/>
            <person name="Earl A."/>
            <person name="Ward D."/>
            <person name="Feldgarden M."/>
            <person name="Gevers D."/>
            <person name="Morotomi M."/>
            <person name="Walker B."/>
            <person name="Young S.K."/>
            <person name="Zeng Q."/>
            <person name="Gargeya S."/>
            <person name="Fitzgerald M."/>
            <person name="Haas B."/>
            <person name="Abouelleil A."/>
            <person name="Alvarado L."/>
            <person name="Arachchi H.M."/>
            <person name="Berlin A.M."/>
            <person name="Chapman S.B."/>
            <person name="Goldberg J."/>
            <person name="Griggs A."/>
            <person name="Gujja S."/>
            <person name="Hansen M."/>
            <person name="Howarth C."/>
            <person name="Imamovic A."/>
            <person name="Larimer J."/>
            <person name="McCowen C."/>
            <person name="Montmayeur A."/>
            <person name="Murphy C."/>
            <person name="Neiman D."/>
            <person name="Pearson M."/>
            <person name="Priest M."/>
            <person name="Roberts A."/>
            <person name="Saif S."/>
            <person name="Shea T."/>
            <person name="Sisk P."/>
            <person name="Sykes S."/>
            <person name="Wortman J."/>
            <person name="Nusbaum C."/>
            <person name="Birren B."/>
        </authorList>
    </citation>
    <scope>NUCLEOTIDE SEQUENCE [LARGE SCALE GENOMIC DNA]</scope>
    <source>
        <strain evidence="2 3">YIT 11860</strain>
    </source>
</reference>
<evidence type="ECO:0000313" key="3">
    <source>
        <dbReference type="Proteomes" id="UP000006044"/>
    </source>
</evidence>
<protein>
    <submittedName>
        <fullName evidence="2">Uncharacterized protein</fullName>
    </submittedName>
</protein>
<keyword evidence="1" id="KW-0472">Membrane</keyword>
<proteinExistence type="predicted"/>
<dbReference type="RefSeq" id="WP_008862256.1">
    <property type="nucleotide sequence ID" value="NZ_CAXSNY010000006.1"/>
</dbReference>
<dbReference type="STRING" id="742726.HMPREF9448_01797"/>
<comment type="caution">
    <text evidence="2">The sequence shown here is derived from an EMBL/GenBank/DDBJ whole genome shotgun (WGS) entry which is preliminary data.</text>
</comment>
<feature type="transmembrane region" description="Helical" evidence="1">
    <location>
        <begin position="26"/>
        <end position="42"/>
    </location>
</feature>
<organism evidence="2 3">
    <name type="scientific">Barnesiella intestinihominis YIT 11860</name>
    <dbReference type="NCBI Taxonomy" id="742726"/>
    <lineage>
        <taxon>Bacteria</taxon>
        <taxon>Pseudomonadati</taxon>
        <taxon>Bacteroidota</taxon>
        <taxon>Bacteroidia</taxon>
        <taxon>Bacteroidales</taxon>
        <taxon>Barnesiellaceae</taxon>
        <taxon>Barnesiella</taxon>
    </lineage>
</organism>
<accession>K0WYP4</accession>
<keyword evidence="1" id="KW-1133">Transmembrane helix</keyword>
<keyword evidence="1" id="KW-0812">Transmembrane</keyword>
<keyword evidence="3" id="KW-1185">Reference proteome</keyword>
<sequence length="69" mass="7314">MGTFLGIVALLITLVAFIPLLGFLNWVAIPISVIFLIICAILKSDNGKTLCIVSIVLGILRLMLGGGIF</sequence>